<dbReference type="InterPro" id="IPR050922">
    <property type="entry name" value="LytR/CpsA/Psr_CW_biosynth"/>
</dbReference>
<dbReference type="Proteomes" id="UP000076865">
    <property type="component" value="Chromosome"/>
</dbReference>
<accession>A0A167TMY0</accession>
<evidence type="ECO:0000259" key="3">
    <source>
        <dbReference type="Pfam" id="PF03816"/>
    </source>
</evidence>
<dbReference type="EMBL" id="CP015438">
    <property type="protein sequence ID" value="ANB61540.1"/>
    <property type="molecule type" value="Genomic_DNA"/>
</dbReference>
<dbReference type="AlphaFoldDB" id="A0A167TMY0"/>
<gene>
    <name evidence="4" type="primary">lytR</name>
    <name evidence="4" type="ORF">GFC30_442</name>
</gene>
<dbReference type="PANTHER" id="PTHR33392:SF6">
    <property type="entry name" value="POLYISOPRENYL-TEICHOIC ACID--PEPTIDOGLYCAN TEICHOIC ACID TRANSFERASE TAGU"/>
    <property type="match status" value="1"/>
</dbReference>
<dbReference type="NCBIfam" id="TIGR00350">
    <property type="entry name" value="lytR_cpsA_psr"/>
    <property type="match status" value="1"/>
</dbReference>
<dbReference type="Pfam" id="PF03816">
    <property type="entry name" value="LytR_cpsA_psr"/>
    <property type="match status" value="1"/>
</dbReference>
<dbReference type="Gene3D" id="3.40.630.190">
    <property type="entry name" value="LCP protein"/>
    <property type="match status" value="1"/>
</dbReference>
<feature type="domain" description="Cell envelope-related transcriptional attenuator" evidence="3">
    <location>
        <begin position="80"/>
        <end position="221"/>
    </location>
</feature>
<evidence type="ECO:0000256" key="2">
    <source>
        <dbReference type="SAM" id="Phobius"/>
    </source>
</evidence>
<dbReference type="InterPro" id="IPR004474">
    <property type="entry name" value="LytR_CpsA_psr"/>
</dbReference>
<keyword evidence="2" id="KW-1133">Transmembrane helix</keyword>
<name>A0A167TMY0_9BACL</name>
<proteinExistence type="inferred from homology"/>
<keyword evidence="5" id="KW-1185">Reference proteome</keyword>
<sequence>MRRKRQWIGIFGIVLVVSFASFYLYRQFLYHELTKTAQQIHEPAERPVPMKRSTPVELRRLPPISFLFIGVDERKGDRGRADSLIVVTVNPNKPSVKMVSIPRDTRTTIVGKGKLDKINHSYAFGGVGMTMATVEQFLDIPIDYYVKVNMNGFRDIVDAVGGITVDNPFAFTYDKTTFPKGRITLNGAKALKYARMRHSDPRGGFGREDRQKQVIEAVMHKGATAVLAYDEMLRAIARNVKTNLTLEQMKAIYTNYKQAHTNVEKLQLTGTSTKINGVFYVIIRENERQSIANRLKAHLEIASRSPRKTQALPQ</sequence>
<protein>
    <submittedName>
        <fullName evidence="4">Transcriptional regulator lytR</fullName>
    </submittedName>
</protein>
<organism evidence="4 5">
    <name type="scientific">Anoxybacteroides amylolyticum</name>
    <dbReference type="NCBI Taxonomy" id="294699"/>
    <lineage>
        <taxon>Bacteria</taxon>
        <taxon>Bacillati</taxon>
        <taxon>Bacillota</taxon>
        <taxon>Bacilli</taxon>
        <taxon>Bacillales</taxon>
        <taxon>Anoxybacillaceae</taxon>
        <taxon>Anoxybacteroides</taxon>
    </lineage>
</organism>
<comment type="similarity">
    <text evidence="1">Belongs to the LytR/CpsA/Psr (LCP) family.</text>
</comment>
<evidence type="ECO:0000313" key="4">
    <source>
        <dbReference type="EMBL" id="ANB61540.1"/>
    </source>
</evidence>
<evidence type="ECO:0000256" key="1">
    <source>
        <dbReference type="ARBA" id="ARBA00006068"/>
    </source>
</evidence>
<dbReference type="KEGG" id="aamy:GFC30_442"/>
<reference evidence="4 5" key="1">
    <citation type="journal article" date="2006" name="Syst. Appl. Microbiol.">
        <title>Anoxybacillus amylolyticus sp. nov., a thermophilic amylase producing bacterium isolated from Mount Rittmann (Antarctica).</title>
        <authorList>
            <person name="Poli A."/>
            <person name="Esposito E."/>
            <person name="Lama L."/>
            <person name="Orlando P."/>
            <person name="Nicolaus G."/>
            <person name="de Appolonia F."/>
            <person name="Gambacorta A."/>
            <person name="Nicolaus B."/>
        </authorList>
    </citation>
    <scope>NUCLEOTIDE SEQUENCE [LARGE SCALE GENOMIC DNA]</scope>
    <source>
        <strain evidence="4 5">DSM 15939</strain>
    </source>
</reference>
<keyword evidence="2" id="KW-0472">Membrane</keyword>
<evidence type="ECO:0000313" key="5">
    <source>
        <dbReference type="Proteomes" id="UP000076865"/>
    </source>
</evidence>
<dbReference type="RefSeq" id="WP_409978493.1">
    <property type="nucleotide sequence ID" value="NZ_CP015438.1"/>
</dbReference>
<feature type="transmembrane region" description="Helical" evidence="2">
    <location>
        <begin position="7"/>
        <end position="25"/>
    </location>
</feature>
<dbReference type="PATRIC" id="fig|294699.3.peg.433"/>
<keyword evidence="2" id="KW-0812">Transmembrane</keyword>
<dbReference type="PANTHER" id="PTHR33392">
    <property type="entry name" value="POLYISOPRENYL-TEICHOIC ACID--PEPTIDOGLYCAN TEICHOIC ACID TRANSFERASE TAGU"/>
    <property type="match status" value="1"/>
</dbReference>